<evidence type="ECO:0000256" key="5">
    <source>
        <dbReference type="ARBA" id="ARBA00022801"/>
    </source>
</evidence>
<dbReference type="Gene3D" id="3.10.20.370">
    <property type="match status" value="1"/>
</dbReference>
<sequence length="110" mass="12620">MGSQRPRSRHSPDKQAPGIDASNQAVGAMLTQETDGVERPIAYASRKLQPQEQRYTTIERECLAIKWGVEYFRYYLIGRKFILVTDHAPRKWLKTTQTDNAGITRWALAL</sequence>
<evidence type="ECO:0000256" key="2">
    <source>
        <dbReference type="ARBA" id="ARBA00022695"/>
    </source>
</evidence>
<comment type="caution">
    <text evidence="9">The sequence shown here is derived from an EMBL/GenBank/DDBJ whole genome shotgun (WGS) entry which is preliminary data.</text>
</comment>
<protein>
    <recommendedName>
        <fullName evidence="8">Reverse transcriptase RNase H-like domain-containing protein</fullName>
    </recommendedName>
</protein>
<dbReference type="CDD" id="cd09274">
    <property type="entry name" value="RNase_HI_RT_Ty3"/>
    <property type="match status" value="1"/>
</dbReference>
<keyword evidence="5" id="KW-0378">Hydrolase</keyword>
<dbReference type="Proteomes" id="UP000050525">
    <property type="component" value="Unassembled WGS sequence"/>
</dbReference>
<dbReference type="Pfam" id="PF17917">
    <property type="entry name" value="RT_RNaseH"/>
    <property type="match status" value="1"/>
</dbReference>
<organism evidence="9 10">
    <name type="scientific">Alligator mississippiensis</name>
    <name type="common">American alligator</name>
    <dbReference type="NCBI Taxonomy" id="8496"/>
    <lineage>
        <taxon>Eukaryota</taxon>
        <taxon>Metazoa</taxon>
        <taxon>Chordata</taxon>
        <taxon>Craniata</taxon>
        <taxon>Vertebrata</taxon>
        <taxon>Euteleostomi</taxon>
        <taxon>Archelosauria</taxon>
        <taxon>Archosauria</taxon>
        <taxon>Crocodylia</taxon>
        <taxon>Alligatoridae</taxon>
        <taxon>Alligatorinae</taxon>
        <taxon>Alligator</taxon>
    </lineage>
</organism>
<evidence type="ECO:0000259" key="8">
    <source>
        <dbReference type="Pfam" id="PF17917"/>
    </source>
</evidence>
<evidence type="ECO:0000256" key="1">
    <source>
        <dbReference type="ARBA" id="ARBA00022679"/>
    </source>
</evidence>
<keyword evidence="4" id="KW-0255">Endonuclease</keyword>
<name>A0A151NFU0_ALLMI</name>
<dbReference type="SUPFAM" id="SSF56672">
    <property type="entry name" value="DNA/RNA polymerases"/>
    <property type="match status" value="1"/>
</dbReference>
<evidence type="ECO:0000313" key="9">
    <source>
        <dbReference type="EMBL" id="KYO35673.1"/>
    </source>
</evidence>
<evidence type="ECO:0000256" key="4">
    <source>
        <dbReference type="ARBA" id="ARBA00022759"/>
    </source>
</evidence>
<keyword evidence="3" id="KW-0540">Nuclease</keyword>
<gene>
    <name evidence="9" type="ORF">Y1Q_0017678</name>
</gene>
<keyword evidence="6" id="KW-0695">RNA-directed DNA polymerase</keyword>
<dbReference type="AlphaFoldDB" id="A0A151NFU0"/>
<keyword evidence="10" id="KW-1185">Reference proteome</keyword>
<dbReference type="GO" id="GO:0003964">
    <property type="term" value="F:RNA-directed DNA polymerase activity"/>
    <property type="evidence" value="ECO:0007669"/>
    <property type="project" value="UniProtKB-KW"/>
</dbReference>
<dbReference type="InterPro" id="IPR043502">
    <property type="entry name" value="DNA/RNA_pol_sf"/>
</dbReference>
<dbReference type="FunFam" id="3.10.20.370:FF:000001">
    <property type="entry name" value="Retrovirus-related Pol polyprotein from transposon 17.6-like protein"/>
    <property type="match status" value="1"/>
</dbReference>
<proteinExistence type="predicted"/>
<dbReference type="EMBL" id="AKHW03003127">
    <property type="protein sequence ID" value="KYO35673.1"/>
    <property type="molecule type" value="Genomic_DNA"/>
</dbReference>
<keyword evidence="2" id="KW-0548">Nucleotidyltransferase</keyword>
<dbReference type="PANTHER" id="PTHR34072">
    <property type="entry name" value="ENZYMATIC POLYPROTEIN-RELATED"/>
    <property type="match status" value="1"/>
</dbReference>
<evidence type="ECO:0000256" key="6">
    <source>
        <dbReference type="ARBA" id="ARBA00022918"/>
    </source>
</evidence>
<reference evidence="9 10" key="1">
    <citation type="journal article" date="2012" name="Genome Biol.">
        <title>Sequencing three crocodilian genomes to illuminate the evolution of archosaurs and amniotes.</title>
        <authorList>
            <person name="St John J.A."/>
            <person name="Braun E.L."/>
            <person name="Isberg S.R."/>
            <person name="Miles L.G."/>
            <person name="Chong A.Y."/>
            <person name="Gongora J."/>
            <person name="Dalzell P."/>
            <person name="Moran C."/>
            <person name="Bed'hom B."/>
            <person name="Abzhanov A."/>
            <person name="Burgess S.C."/>
            <person name="Cooksey A.M."/>
            <person name="Castoe T.A."/>
            <person name="Crawford N.G."/>
            <person name="Densmore L.D."/>
            <person name="Drew J.C."/>
            <person name="Edwards S.V."/>
            <person name="Faircloth B.C."/>
            <person name="Fujita M.K."/>
            <person name="Greenwold M.J."/>
            <person name="Hoffmann F.G."/>
            <person name="Howard J.M."/>
            <person name="Iguchi T."/>
            <person name="Janes D.E."/>
            <person name="Khan S.Y."/>
            <person name="Kohno S."/>
            <person name="de Koning A.J."/>
            <person name="Lance S.L."/>
            <person name="McCarthy F.M."/>
            <person name="McCormack J.E."/>
            <person name="Merchant M.E."/>
            <person name="Peterson D.G."/>
            <person name="Pollock D.D."/>
            <person name="Pourmand N."/>
            <person name="Raney B.J."/>
            <person name="Roessler K.A."/>
            <person name="Sanford J.R."/>
            <person name="Sawyer R.H."/>
            <person name="Schmidt C.J."/>
            <person name="Triplett E.W."/>
            <person name="Tuberville T.D."/>
            <person name="Venegas-Anaya M."/>
            <person name="Howard J.T."/>
            <person name="Jarvis E.D."/>
            <person name="Guillette L.J.Jr."/>
            <person name="Glenn T.C."/>
            <person name="Green R.E."/>
            <person name="Ray D.A."/>
        </authorList>
    </citation>
    <scope>NUCLEOTIDE SEQUENCE [LARGE SCALE GENOMIC DNA]</scope>
    <source>
        <strain evidence="9">KSC_2009_1</strain>
    </source>
</reference>
<evidence type="ECO:0000256" key="7">
    <source>
        <dbReference type="SAM" id="MobiDB-lite"/>
    </source>
</evidence>
<dbReference type="GO" id="GO:0004519">
    <property type="term" value="F:endonuclease activity"/>
    <property type="evidence" value="ECO:0007669"/>
    <property type="project" value="UniProtKB-KW"/>
</dbReference>
<evidence type="ECO:0000313" key="10">
    <source>
        <dbReference type="Proteomes" id="UP000050525"/>
    </source>
</evidence>
<dbReference type="InterPro" id="IPR041373">
    <property type="entry name" value="RT_RNaseH"/>
</dbReference>
<dbReference type="PANTHER" id="PTHR34072:SF52">
    <property type="entry name" value="RIBONUCLEASE H"/>
    <property type="match status" value="1"/>
</dbReference>
<accession>A0A151NFU0</accession>
<dbReference type="GO" id="GO:0016787">
    <property type="term" value="F:hydrolase activity"/>
    <property type="evidence" value="ECO:0007669"/>
    <property type="project" value="UniProtKB-KW"/>
</dbReference>
<dbReference type="STRING" id="8496.A0A151NFU0"/>
<evidence type="ECO:0000256" key="3">
    <source>
        <dbReference type="ARBA" id="ARBA00022722"/>
    </source>
</evidence>
<keyword evidence="1" id="KW-0808">Transferase</keyword>
<feature type="region of interest" description="Disordered" evidence="7">
    <location>
        <begin position="1"/>
        <end position="31"/>
    </location>
</feature>
<feature type="domain" description="Reverse transcriptase RNase H-like" evidence="8">
    <location>
        <begin position="19"/>
        <end position="110"/>
    </location>
</feature>